<dbReference type="GeneID" id="91991577"/>
<gene>
    <name evidence="1" type="ORF">I308_104721</name>
</gene>
<comment type="caution">
    <text evidence="1">The sequence shown here is derived from an EMBL/GenBank/DDBJ whole genome shotgun (WGS) entry which is preliminary data.</text>
</comment>
<dbReference type="EMBL" id="ATAM02000008">
    <property type="protein sequence ID" value="KAL0245588.1"/>
    <property type="molecule type" value="Genomic_DNA"/>
</dbReference>
<reference evidence="2" key="1">
    <citation type="submission" date="2015-01" db="EMBL/GenBank/DDBJ databases">
        <title>The Genome Sequence of Cryptococcus gattii MMRL2647.</title>
        <authorList>
            <consortium name="The Broad Institute Genomics Platform"/>
            <person name="Cuomo C."/>
            <person name="Litvintseva A."/>
            <person name="Chen Y."/>
            <person name="Heitman J."/>
            <person name="Sun S."/>
            <person name="Springer D."/>
            <person name="Dromer F."/>
            <person name="Young S."/>
            <person name="Zeng Q."/>
            <person name="Gargeya S."/>
            <person name="Abouelleil A."/>
            <person name="Alvarado L."/>
            <person name="Chapman S.B."/>
            <person name="Gainer-Dewar J."/>
            <person name="Goldberg J."/>
            <person name="Griggs A."/>
            <person name="Gujja S."/>
            <person name="Hansen M."/>
            <person name="Howarth C."/>
            <person name="Imamovic A."/>
            <person name="Larimer J."/>
            <person name="Murphy C."/>
            <person name="Naylor J."/>
            <person name="Pearson M."/>
            <person name="Priest M."/>
            <person name="Roberts A."/>
            <person name="Saif S."/>
            <person name="Shea T."/>
            <person name="Sykes S."/>
            <person name="Wortman J."/>
            <person name="Nusbaum C."/>
            <person name="Birren B."/>
        </authorList>
    </citation>
    <scope>NUCLEOTIDE SEQUENCE [LARGE SCALE GENOMIC DNA]</scope>
    <source>
        <strain evidence="2">IND107</strain>
    </source>
</reference>
<reference evidence="1 2" key="2">
    <citation type="submission" date="2024-01" db="EMBL/GenBank/DDBJ databases">
        <title>Comparative genomics of Cryptococcus and Kwoniella reveals pathogenesis evolution and contrasting modes of karyotype evolution via chromosome fusion or intercentromeric recombination.</title>
        <authorList>
            <person name="Coelho M.A."/>
            <person name="David-Palma M."/>
            <person name="Shea T."/>
            <person name="Bowers K."/>
            <person name="Mcginley-Smith S."/>
            <person name="Mohammad A.W."/>
            <person name="Gnirke A."/>
            <person name="Yurkov A.M."/>
            <person name="Nowrousian M."/>
            <person name="Sun S."/>
            <person name="Cuomo C.A."/>
            <person name="Heitman J."/>
        </authorList>
    </citation>
    <scope>NUCLEOTIDE SEQUENCE [LARGE SCALE GENOMIC DNA]</scope>
    <source>
        <strain evidence="1 2">IND107</strain>
    </source>
</reference>
<evidence type="ECO:0000313" key="1">
    <source>
        <dbReference type="EMBL" id="KAL0245588.1"/>
    </source>
</evidence>
<dbReference type="RefSeq" id="XP_066612672.1">
    <property type="nucleotide sequence ID" value="XM_066759185.1"/>
</dbReference>
<proteinExistence type="predicted"/>
<dbReference type="Proteomes" id="UP000054399">
    <property type="component" value="Unassembled WGS sequence"/>
</dbReference>
<keyword evidence="2" id="KW-1185">Reference proteome</keyword>
<protein>
    <submittedName>
        <fullName evidence="1">Uncharacterized protein</fullName>
    </submittedName>
</protein>
<sequence>MKMNETRNWFQAQIPLVYKPTYLDNLSNWFGLKANGKVKSSQWRVFGEIYGPLICAMGMVVQPTHGTPSPR</sequence>
<organism evidence="1 2">
    <name type="scientific">Cryptococcus tetragattii IND107</name>
    <dbReference type="NCBI Taxonomy" id="1296105"/>
    <lineage>
        <taxon>Eukaryota</taxon>
        <taxon>Fungi</taxon>
        <taxon>Dikarya</taxon>
        <taxon>Basidiomycota</taxon>
        <taxon>Agaricomycotina</taxon>
        <taxon>Tremellomycetes</taxon>
        <taxon>Tremellales</taxon>
        <taxon>Cryptococcaceae</taxon>
        <taxon>Cryptococcus</taxon>
        <taxon>Cryptococcus gattii species complex</taxon>
    </lineage>
</organism>
<name>A0ABR3BNE6_9TREE</name>
<accession>A0ABR3BNE6</accession>
<evidence type="ECO:0000313" key="2">
    <source>
        <dbReference type="Proteomes" id="UP000054399"/>
    </source>
</evidence>